<dbReference type="Gene3D" id="3.30.1360.40">
    <property type="match status" value="1"/>
</dbReference>
<keyword evidence="6" id="KW-1185">Reference proteome</keyword>
<dbReference type="SMART" id="SM00796">
    <property type="entry name" value="AHS1"/>
    <property type="match status" value="1"/>
</dbReference>
<gene>
    <name evidence="5" type="ORF">SAMN04487992_10672</name>
</gene>
<dbReference type="SUPFAM" id="SSF50891">
    <property type="entry name" value="Cyclophilin-like"/>
    <property type="match status" value="1"/>
</dbReference>
<dbReference type="PANTHER" id="PTHR34698:SF2">
    <property type="entry name" value="5-OXOPROLINASE SUBUNIT B"/>
    <property type="match status" value="1"/>
</dbReference>
<dbReference type="InterPro" id="IPR010016">
    <property type="entry name" value="PxpB"/>
</dbReference>
<evidence type="ECO:0000259" key="4">
    <source>
        <dbReference type="SMART" id="SM00796"/>
    </source>
</evidence>
<keyword evidence="3" id="KW-0067">ATP-binding</keyword>
<dbReference type="PANTHER" id="PTHR34698">
    <property type="entry name" value="5-OXOPROLINASE SUBUNIT B"/>
    <property type="match status" value="1"/>
</dbReference>
<dbReference type="Gene3D" id="2.40.100.10">
    <property type="entry name" value="Cyclophilin-like"/>
    <property type="match status" value="1"/>
</dbReference>
<evidence type="ECO:0000256" key="2">
    <source>
        <dbReference type="ARBA" id="ARBA00022801"/>
    </source>
</evidence>
<evidence type="ECO:0000313" key="6">
    <source>
        <dbReference type="Proteomes" id="UP000182114"/>
    </source>
</evidence>
<dbReference type="EMBL" id="FNBD01000006">
    <property type="protein sequence ID" value="SDE99724.1"/>
    <property type="molecule type" value="Genomic_DNA"/>
</dbReference>
<accession>A0A1G7HHG3</accession>
<dbReference type="Proteomes" id="UP000182114">
    <property type="component" value="Unassembled WGS sequence"/>
</dbReference>
<dbReference type="Pfam" id="PF02682">
    <property type="entry name" value="CT_C_D"/>
    <property type="match status" value="1"/>
</dbReference>
<sequence>MKNFPISIRPFGVHAVLIEWPQEVNDRILNDILFFSAHLKKECLHEGLWELIPAYNSLTLVLRNDIIQFDTFKIQLEHWYSEKKAITLEQKFLWRLPVCYESEFALDLIEISEKLQKTQAEIIALHTENPYTVYGIGFLPGFMYLGGLPSLLEIPRRNSPRPKVLKGSVGLAGKQTGVYPQESPGGWNIIGNCSVPIFNPKNENPCLVKVGDKVQFYSISMAEYDLHKIESEVGIYQFEKIKIDA</sequence>
<keyword evidence="1" id="KW-0547">Nucleotide-binding</keyword>
<feature type="domain" description="Carboxyltransferase" evidence="4">
    <location>
        <begin position="6"/>
        <end position="208"/>
    </location>
</feature>
<organism evidence="5 6">
    <name type="scientific">Cellulophaga baltica</name>
    <dbReference type="NCBI Taxonomy" id="76594"/>
    <lineage>
        <taxon>Bacteria</taxon>
        <taxon>Pseudomonadati</taxon>
        <taxon>Bacteroidota</taxon>
        <taxon>Flavobacteriia</taxon>
        <taxon>Flavobacteriales</taxon>
        <taxon>Flavobacteriaceae</taxon>
        <taxon>Cellulophaga</taxon>
    </lineage>
</organism>
<evidence type="ECO:0000313" key="5">
    <source>
        <dbReference type="EMBL" id="SDE99724.1"/>
    </source>
</evidence>
<dbReference type="GO" id="GO:0005524">
    <property type="term" value="F:ATP binding"/>
    <property type="evidence" value="ECO:0007669"/>
    <property type="project" value="UniProtKB-KW"/>
</dbReference>
<name>A0A1G7HHG3_9FLAO</name>
<protein>
    <submittedName>
        <fullName evidence="5">Sensor histidine kinase inhibitor, KipI family</fullName>
    </submittedName>
</protein>
<proteinExistence type="predicted"/>
<dbReference type="eggNOG" id="COG2049">
    <property type="taxonomic scope" value="Bacteria"/>
</dbReference>
<dbReference type="RefSeq" id="WP_074538442.1">
    <property type="nucleotide sequence ID" value="NZ_FNBD01000006.1"/>
</dbReference>
<evidence type="ECO:0000256" key="3">
    <source>
        <dbReference type="ARBA" id="ARBA00022840"/>
    </source>
</evidence>
<reference evidence="6" key="1">
    <citation type="submission" date="2016-10" db="EMBL/GenBank/DDBJ databases">
        <authorList>
            <person name="Varghese N."/>
            <person name="Submissions S."/>
        </authorList>
    </citation>
    <scope>NUCLEOTIDE SEQUENCE [LARGE SCALE GENOMIC DNA]</scope>
    <source>
        <strain evidence="6">DSM 24729</strain>
    </source>
</reference>
<evidence type="ECO:0000256" key="1">
    <source>
        <dbReference type="ARBA" id="ARBA00022741"/>
    </source>
</evidence>
<dbReference type="InterPro" id="IPR003833">
    <property type="entry name" value="CT_C_D"/>
</dbReference>
<dbReference type="SUPFAM" id="SSF160467">
    <property type="entry name" value="PH0987 N-terminal domain-like"/>
    <property type="match status" value="1"/>
</dbReference>
<dbReference type="AlphaFoldDB" id="A0A1G7HHG3"/>
<keyword evidence="2" id="KW-0378">Hydrolase</keyword>
<dbReference type="NCBIfam" id="TIGR00370">
    <property type="entry name" value="5-oxoprolinase subunit PxpB"/>
    <property type="match status" value="1"/>
</dbReference>
<dbReference type="GO" id="GO:0016787">
    <property type="term" value="F:hydrolase activity"/>
    <property type="evidence" value="ECO:0007669"/>
    <property type="project" value="UniProtKB-KW"/>
</dbReference>
<dbReference type="InterPro" id="IPR029000">
    <property type="entry name" value="Cyclophilin-like_dom_sf"/>
</dbReference>